<evidence type="ECO:0000256" key="1">
    <source>
        <dbReference type="SAM" id="MobiDB-lite"/>
    </source>
</evidence>
<accession>A0ABZ1UZQ0</accession>
<evidence type="ECO:0000313" key="4">
    <source>
        <dbReference type="Proteomes" id="UP001432161"/>
    </source>
</evidence>
<feature type="domain" description="TIR" evidence="2">
    <location>
        <begin position="105"/>
        <end position="198"/>
    </location>
</feature>
<keyword evidence="4" id="KW-1185">Reference proteome</keyword>
<dbReference type="InterPro" id="IPR000157">
    <property type="entry name" value="TIR_dom"/>
</dbReference>
<reference evidence="3" key="1">
    <citation type="submission" date="2022-10" db="EMBL/GenBank/DDBJ databases">
        <title>The complete genomes of actinobacterial strains from the NBC collection.</title>
        <authorList>
            <person name="Joergensen T.S."/>
            <person name="Alvarez Arevalo M."/>
            <person name="Sterndorff E.B."/>
            <person name="Faurdal D."/>
            <person name="Vuksanovic O."/>
            <person name="Mourched A.-S."/>
            <person name="Charusanti P."/>
            <person name="Shaw S."/>
            <person name="Blin K."/>
            <person name="Weber T."/>
        </authorList>
    </citation>
    <scope>NUCLEOTIDE SEQUENCE</scope>
    <source>
        <strain evidence="3">NBC_00489</strain>
    </source>
</reference>
<dbReference type="Proteomes" id="UP001432161">
    <property type="component" value="Chromosome"/>
</dbReference>
<sequence length="413" mass="45874">MDRRWSGILQLQLVEFLARLPGSDSESFFEAYGLGAAYHRPGKMTSKKTKINSAIREAAASGRLDQVLSEAAQFFDFTEPNDESTQSPNASHRKEDSLDPVSNKVFISHASADAKLASGIKNLLILGGVPTDRVFFSSVKSTGIPAGKNVLQHLQSTLADSALVIEVITRNFLTRPYCLMELGGAWALDKPTYPLVVPPLTISEAVRAIGNVQMGVLGAESEIDDVFDEIHEMLNKVPGISLGVRTWREAVSTFKSSTARQLNWNTEKSSRPRITRGQPSEAPETDQVTSYAHVPEDEGLELAASELRAALKKLNWATRSTVLYTVSWRQDYRLDWEEAREAIEKREVEVDEEYGTISPNSNHPSIRIAMAKAEAWKSAIENAGYEYAENFERENGIPLDSQSKETWEAFHLI</sequence>
<dbReference type="EMBL" id="CP108330">
    <property type="protein sequence ID" value="WUR37857.1"/>
    <property type="molecule type" value="Genomic_DNA"/>
</dbReference>
<organism evidence="3 4">
    <name type="scientific">Streptomyces griseoaurantiacus</name>
    <dbReference type="NCBI Taxonomy" id="68213"/>
    <lineage>
        <taxon>Bacteria</taxon>
        <taxon>Bacillati</taxon>
        <taxon>Actinomycetota</taxon>
        <taxon>Actinomycetes</taxon>
        <taxon>Kitasatosporales</taxon>
        <taxon>Streptomycetaceae</taxon>
        <taxon>Streptomyces</taxon>
        <taxon>Streptomyces aurantiacus group</taxon>
    </lineage>
</organism>
<evidence type="ECO:0000313" key="3">
    <source>
        <dbReference type="EMBL" id="WUR37857.1"/>
    </source>
</evidence>
<keyword evidence="3" id="KW-0675">Receptor</keyword>
<evidence type="ECO:0000259" key="2">
    <source>
        <dbReference type="Pfam" id="PF13676"/>
    </source>
</evidence>
<dbReference type="InterPro" id="IPR035897">
    <property type="entry name" value="Toll_tir_struct_dom_sf"/>
</dbReference>
<feature type="region of interest" description="Disordered" evidence="1">
    <location>
        <begin position="78"/>
        <end position="97"/>
    </location>
</feature>
<name>A0ABZ1UZQ0_9ACTN</name>
<gene>
    <name evidence="3" type="ORF">OHN36_11960</name>
</gene>
<dbReference type="SUPFAM" id="SSF52200">
    <property type="entry name" value="Toll/Interleukin receptor TIR domain"/>
    <property type="match status" value="1"/>
</dbReference>
<proteinExistence type="predicted"/>
<dbReference type="Gene3D" id="3.40.50.10140">
    <property type="entry name" value="Toll/interleukin-1 receptor homology (TIR) domain"/>
    <property type="match status" value="1"/>
</dbReference>
<protein>
    <submittedName>
        <fullName evidence="3">Toll/interleukin-1 receptor domain-containing protein</fullName>
    </submittedName>
</protein>
<dbReference type="Pfam" id="PF13676">
    <property type="entry name" value="TIR_2"/>
    <property type="match status" value="1"/>
</dbReference>
<feature type="region of interest" description="Disordered" evidence="1">
    <location>
        <begin position="265"/>
        <end position="289"/>
    </location>
</feature>